<dbReference type="CDD" id="cd18362">
    <property type="entry name" value="BTB_POZ_KCTD2-like"/>
    <property type="match status" value="1"/>
</dbReference>
<dbReference type="OrthoDB" id="1244179at2759"/>
<dbReference type="EMBL" id="CAJPEX010001258">
    <property type="protein sequence ID" value="CAG0918687.1"/>
    <property type="molecule type" value="Genomic_DNA"/>
</dbReference>
<dbReference type="SMART" id="SM00225">
    <property type="entry name" value="BTB"/>
    <property type="match status" value="1"/>
</dbReference>
<dbReference type="Proteomes" id="UP000678499">
    <property type="component" value="Unassembled WGS sequence"/>
</dbReference>
<gene>
    <name evidence="2" type="ORF">NMOB1V02_LOCUS6235</name>
</gene>
<dbReference type="FunFam" id="3.30.70.2000:FF:000001">
    <property type="entry name" value="Potassium channel tetramerization domain-containing 17"/>
    <property type="match status" value="1"/>
</dbReference>
<dbReference type="AlphaFoldDB" id="A0A7R9BNE7"/>
<dbReference type="GO" id="GO:0043161">
    <property type="term" value="P:proteasome-mediated ubiquitin-dependent protein catabolic process"/>
    <property type="evidence" value="ECO:0007669"/>
    <property type="project" value="TreeGrafter"/>
</dbReference>
<dbReference type="PANTHER" id="PTHR14958">
    <property type="entry name" value="POTASSIUM CHANNEL TETRAMERISATION DOMAIN CONTAINING PROTEIN"/>
    <property type="match status" value="1"/>
</dbReference>
<dbReference type="Pfam" id="PF02214">
    <property type="entry name" value="BTB_2"/>
    <property type="match status" value="1"/>
</dbReference>
<dbReference type="GO" id="GO:0051260">
    <property type="term" value="P:protein homooligomerization"/>
    <property type="evidence" value="ECO:0007669"/>
    <property type="project" value="InterPro"/>
</dbReference>
<dbReference type="Gene3D" id="3.30.70.2000">
    <property type="match status" value="1"/>
</dbReference>
<proteinExistence type="predicted"/>
<dbReference type="GO" id="GO:0005737">
    <property type="term" value="C:cytoplasm"/>
    <property type="evidence" value="ECO:0007669"/>
    <property type="project" value="TreeGrafter"/>
</dbReference>
<dbReference type="SUPFAM" id="SSF54695">
    <property type="entry name" value="POZ domain"/>
    <property type="match status" value="1"/>
</dbReference>
<dbReference type="Gene3D" id="6.10.140.750">
    <property type="match status" value="1"/>
</dbReference>
<evidence type="ECO:0000259" key="1">
    <source>
        <dbReference type="SMART" id="SM00225"/>
    </source>
</evidence>
<name>A0A7R9BNE7_9CRUS</name>
<dbReference type="EMBL" id="OA883295">
    <property type="protein sequence ID" value="CAD7278535.1"/>
    <property type="molecule type" value="Genomic_DNA"/>
</dbReference>
<reference evidence="2" key="1">
    <citation type="submission" date="2020-11" db="EMBL/GenBank/DDBJ databases">
        <authorList>
            <person name="Tran Van P."/>
        </authorList>
    </citation>
    <scope>NUCLEOTIDE SEQUENCE</scope>
</reference>
<dbReference type="Gene3D" id="3.30.710.10">
    <property type="entry name" value="Potassium Channel Kv1.1, Chain A"/>
    <property type="match status" value="1"/>
</dbReference>
<evidence type="ECO:0000313" key="2">
    <source>
        <dbReference type="EMBL" id="CAD7278535.1"/>
    </source>
</evidence>
<keyword evidence="3" id="KW-1185">Reference proteome</keyword>
<dbReference type="GO" id="GO:0097602">
    <property type="term" value="F:cullin family protein binding"/>
    <property type="evidence" value="ECO:0007669"/>
    <property type="project" value="TreeGrafter"/>
</dbReference>
<feature type="domain" description="BTB" evidence="1">
    <location>
        <begin position="69"/>
        <end position="171"/>
    </location>
</feature>
<dbReference type="InterPro" id="IPR011333">
    <property type="entry name" value="SKP1/BTB/POZ_sf"/>
</dbReference>
<sequence>MATCQSSPPRNHAPAIGHVAVDHSMDDDSVTSGISSCKCDAGSLSPLNDKTPSEEELVPVRTPKSASKQWIRLNVGGSYFLTTRTTLKRDSNSFLCRLCENDPELSSDRDETGAYMIDRDPTYFGPILNYLRHGKLVLNKDISLEGVLEEAEFYNVTELIKVIRTKIRDRDRIETHGSQKCVYRVIQCHEDELTQMLSTMSDGWRFEQLVNIGSQYNYGGEEHAEFLCVVSREYTPLPGEDDFERSDRAKVYVTRILVAL</sequence>
<dbReference type="InterPro" id="IPR003131">
    <property type="entry name" value="T1-type_BTB"/>
</dbReference>
<accession>A0A7R9BNE7</accession>
<dbReference type="InterPro" id="IPR000210">
    <property type="entry name" value="BTB/POZ_dom"/>
</dbReference>
<dbReference type="FunFam" id="3.30.710.10:FF:000005">
    <property type="entry name" value="Potassium channel tetramerization domain-containing 17"/>
    <property type="match status" value="1"/>
</dbReference>
<protein>
    <recommendedName>
        <fullName evidence="1">BTB domain-containing protein</fullName>
    </recommendedName>
</protein>
<dbReference type="PANTHER" id="PTHR14958:SF29">
    <property type="entry name" value="INSOMNIAC, ISOFORM B"/>
    <property type="match status" value="1"/>
</dbReference>
<evidence type="ECO:0000313" key="3">
    <source>
        <dbReference type="Proteomes" id="UP000678499"/>
    </source>
</evidence>
<dbReference type="GO" id="GO:0031463">
    <property type="term" value="C:Cul3-RING ubiquitin ligase complex"/>
    <property type="evidence" value="ECO:0007669"/>
    <property type="project" value="TreeGrafter"/>
</dbReference>
<organism evidence="2">
    <name type="scientific">Notodromas monacha</name>
    <dbReference type="NCBI Taxonomy" id="399045"/>
    <lineage>
        <taxon>Eukaryota</taxon>
        <taxon>Metazoa</taxon>
        <taxon>Ecdysozoa</taxon>
        <taxon>Arthropoda</taxon>
        <taxon>Crustacea</taxon>
        <taxon>Oligostraca</taxon>
        <taxon>Ostracoda</taxon>
        <taxon>Podocopa</taxon>
        <taxon>Podocopida</taxon>
        <taxon>Cypridocopina</taxon>
        <taxon>Cypridoidea</taxon>
        <taxon>Cyprididae</taxon>
        <taxon>Notodromas</taxon>
    </lineage>
</organism>